<dbReference type="EMBL" id="AUPZ01000002">
    <property type="protein sequence ID" value="EQB40644.1"/>
    <property type="molecule type" value="Genomic_DNA"/>
</dbReference>
<evidence type="ECO:0000313" key="9">
    <source>
        <dbReference type="EMBL" id="EQB40644.1"/>
    </source>
</evidence>
<dbReference type="PANTHER" id="PTHR36699">
    <property type="entry name" value="LD-TRANSPEPTIDASE"/>
    <property type="match status" value="1"/>
</dbReference>
<keyword evidence="5 7" id="KW-0573">Peptidoglycan synthesis</keyword>
<evidence type="ECO:0000256" key="4">
    <source>
        <dbReference type="ARBA" id="ARBA00022960"/>
    </source>
</evidence>
<keyword evidence="6 7" id="KW-0961">Cell wall biogenesis/degradation</keyword>
<evidence type="ECO:0000256" key="3">
    <source>
        <dbReference type="ARBA" id="ARBA00022679"/>
    </source>
</evidence>
<evidence type="ECO:0000256" key="2">
    <source>
        <dbReference type="ARBA" id="ARBA00005992"/>
    </source>
</evidence>
<dbReference type="RefSeq" id="WP_021286724.1">
    <property type="nucleotide sequence ID" value="NZ_AUPZ01000002.1"/>
</dbReference>
<keyword evidence="4 7" id="KW-0133">Cell shape</keyword>
<sequence length="322" mass="37727">MKIVLLVLISISVFASDLLTNYRLNGIDNIEKHMDLELTSKVYWSQHLKDTDNTFGYIESYKNILTCNKNLSSLALYSKDANNTYKLKKKYSAYTGKEKGDKIKEGDLKTPVGIYKITKKLTKENKLDSFYGPLAFVTSYPNEYDKYRGKNGYGIWIHGLPTEQDRDEFTQGCIAIDNPSIEVLNENIDVRNTLLIINGDEVKQDISKDILISILSELYSWRYSWLYDNIDAYLDFYAKEFVRFDGMGFDRFKKYKTRVFKKIEKKTILFKDINVVPYPDTKDIYQITFYEYYKSDTFEFSGDKTLIVRLDESNKMKILTEK</sequence>
<accession>T0KUL6</accession>
<comment type="caution">
    <text evidence="9">The sequence shown here is derived from an EMBL/GenBank/DDBJ whole genome shotgun (WGS) entry which is preliminary data.</text>
</comment>
<dbReference type="Proteomes" id="UP000015520">
    <property type="component" value="Unassembled WGS sequence"/>
</dbReference>
<dbReference type="GO" id="GO:0008360">
    <property type="term" value="P:regulation of cell shape"/>
    <property type="evidence" value="ECO:0007669"/>
    <property type="project" value="UniProtKB-UniRule"/>
</dbReference>
<keyword evidence="10" id="KW-1185">Reference proteome</keyword>
<reference evidence="9 10" key="1">
    <citation type="submission" date="2013-07" db="EMBL/GenBank/DDBJ databases">
        <title>Sulfurimonas hongkongensis AST-10 Genome Sequencing.</title>
        <authorList>
            <person name="Cai L."/>
            <person name="Zhang T."/>
        </authorList>
    </citation>
    <scope>NUCLEOTIDE SEQUENCE [LARGE SCALE GENOMIC DNA]</scope>
    <source>
        <strain evidence="9 10">AST-10</strain>
    </source>
</reference>
<dbReference type="SUPFAM" id="SSF54427">
    <property type="entry name" value="NTF2-like"/>
    <property type="match status" value="1"/>
</dbReference>
<comment type="pathway">
    <text evidence="1 7">Cell wall biogenesis; peptidoglycan biosynthesis.</text>
</comment>
<dbReference type="InterPro" id="IPR038063">
    <property type="entry name" value="Transpep_catalytic_dom"/>
</dbReference>
<feature type="domain" description="L,D-TPase catalytic" evidence="8">
    <location>
        <begin position="63"/>
        <end position="197"/>
    </location>
</feature>
<dbReference type="GO" id="GO:0009252">
    <property type="term" value="P:peptidoglycan biosynthetic process"/>
    <property type="evidence" value="ECO:0007669"/>
    <property type="project" value="UniProtKB-UniPathway"/>
</dbReference>
<dbReference type="CDD" id="cd16913">
    <property type="entry name" value="YkuD_like"/>
    <property type="match status" value="1"/>
</dbReference>
<dbReference type="InterPro" id="IPR032710">
    <property type="entry name" value="NTF2-like_dom_sf"/>
</dbReference>
<dbReference type="GO" id="GO:0004180">
    <property type="term" value="F:carboxypeptidase activity"/>
    <property type="evidence" value="ECO:0007669"/>
    <property type="project" value="UniProtKB-ARBA"/>
</dbReference>
<comment type="similarity">
    <text evidence="2">Belongs to the YkuD family.</text>
</comment>
<dbReference type="STRING" id="1172190.M947_02215"/>
<dbReference type="UniPathway" id="UPA00219"/>
<dbReference type="Pfam" id="PF03734">
    <property type="entry name" value="YkuD"/>
    <property type="match status" value="1"/>
</dbReference>
<dbReference type="Gene3D" id="2.40.440.10">
    <property type="entry name" value="L,D-transpeptidase catalytic domain-like"/>
    <property type="match status" value="1"/>
</dbReference>
<dbReference type="OrthoDB" id="9809748at2"/>
<evidence type="ECO:0000256" key="6">
    <source>
        <dbReference type="ARBA" id="ARBA00023316"/>
    </source>
</evidence>
<feature type="active site" description="Proton donor/acceptor" evidence="7">
    <location>
        <position position="158"/>
    </location>
</feature>
<dbReference type="PROSITE" id="PS52029">
    <property type="entry name" value="LD_TPASE"/>
    <property type="match status" value="1"/>
</dbReference>
<organism evidence="9 10">
    <name type="scientific">Sulfurimonas hongkongensis</name>
    <dbReference type="NCBI Taxonomy" id="1172190"/>
    <lineage>
        <taxon>Bacteria</taxon>
        <taxon>Pseudomonadati</taxon>
        <taxon>Campylobacterota</taxon>
        <taxon>Epsilonproteobacteria</taxon>
        <taxon>Campylobacterales</taxon>
        <taxon>Sulfurimonadaceae</taxon>
        <taxon>Sulfurimonas</taxon>
    </lineage>
</organism>
<dbReference type="Pfam" id="PF24125">
    <property type="entry name" value="Cds6_C"/>
    <property type="match status" value="1"/>
</dbReference>
<name>T0KUL6_9BACT</name>
<evidence type="ECO:0000259" key="8">
    <source>
        <dbReference type="PROSITE" id="PS52029"/>
    </source>
</evidence>
<protein>
    <recommendedName>
        <fullName evidence="8">L,D-TPase catalytic domain-containing protein</fullName>
    </recommendedName>
</protein>
<evidence type="ECO:0000256" key="7">
    <source>
        <dbReference type="PROSITE-ProRule" id="PRU01373"/>
    </source>
</evidence>
<evidence type="ECO:0000313" key="10">
    <source>
        <dbReference type="Proteomes" id="UP000015520"/>
    </source>
</evidence>
<feature type="active site" description="Nucleophile" evidence="7">
    <location>
        <position position="173"/>
    </location>
</feature>
<keyword evidence="3" id="KW-0808">Transferase</keyword>
<dbReference type="AlphaFoldDB" id="T0KUL6"/>
<dbReference type="GO" id="GO:0071555">
    <property type="term" value="P:cell wall organization"/>
    <property type="evidence" value="ECO:0007669"/>
    <property type="project" value="UniProtKB-UniRule"/>
</dbReference>
<dbReference type="SUPFAM" id="SSF141523">
    <property type="entry name" value="L,D-transpeptidase catalytic domain-like"/>
    <property type="match status" value="1"/>
</dbReference>
<dbReference type="InterPro" id="IPR056203">
    <property type="entry name" value="Cds6_C"/>
</dbReference>
<dbReference type="PANTHER" id="PTHR36699:SF1">
    <property type="entry name" value="L,D-TRANSPEPTIDASE YAFK-RELATED"/>
    <property type="match status" value="1"/>
</dbReference>
<evidence type="ECO:0000256" key="5">
    <source>
        <dbReference type="ARBA" id="ARBA00022984"/>
    </source>
</evidence>
<proteinExistence type="inferred from homology"/>
<gene>
    <name evidence="9" type="ORF">M947_02215</name>
</gene>
<dbReference type="GO" id="GO:0016740">
    <property type="term" value="F:transferase activity"/>
    <property type="evidence" value="ECO:0007669"/>
    <property type="project" value="UniProtKB-KW"/>
</dbReference>
<evidence type="ECO:0000256" key="1">
    <source>
        <dbReference type="ARBA" id="ARBA00004752"/>
    </source>
</evidence>
<dbReference type="InterPro" id="IPR005490">
    <property type="entry name" value="LD_TPept_cat_dom"/>
</dbReference>
<dbReference type="eggNOG" id="COG3034">
    <property type="taxonomic scope" value="Bacteria"/>
</dbReference>
<dbReference type="PATRIC" id="fig|1172190.3.peg.434"/>